<dbReference type="PANTHER" id="PTHR47150:SF5">
    <property type="entry name" value="OS07G0546750 PROTEIN"/>
    <property type="match status" value="1"/>
</dbReference>
<evidence type="ECO:0000313" key="1">
    <source>
        <dbReference type="EMBL" id="GAA0171941.1"/>
    </source>
</evidence>
<dbReference type="PANTHER" id="PTHR47150">
    <property type="entry name" value="OS12G0169200 PROTEIN"/>
    <property type="match status" value="1"/>
</dbReference>
<accession>A0AAV3R8G0</accession>
<keyword evidence="2" id="KW-1185">Reference proteome</keyword>
<protein>
    <submittedName>
        <fullName evidence="1">Uncharacterized protein</fullName>
    </submittedName>
</protein>
<reference evidence="1 2" key="1">
    <citation type="submission" date="2024-01" db="EMBL/GenBank/DDBJ databases">
        <title>The complete chloroplast genome sequence of Lithospermum erythrorhizon: insights into the phylogenetic relationship among Boraginaceae species and the maternal lineages of purple gromwells.</title>
        <authorList>
            <person name="Okada T."/>
            <person name="Watanabe K."/>
        </authorList>
    </citation>
    <scope>NUCLEOTIDE SEQUENCE [LARGE SCALE GENOMIC DNA]</scope>
</reference>
<dbReference type="AlphaFoldDB" id="A0AAV3R8G0"/>
<proteinExistence type="predicted"/>
<dbReference type="EMBL" id="BAABME010007888">
    <property type="protein sequence ID" value="GAA0171941.1"/>
    <property type="molecule type" value="Genomic_DNA"/>
</dbReference>
<dbReference type="Proteomes" id="UP001454036">
    <property type="component" value="Unassembled WGS sequence"/>
</dbReference>
<comment type="caution">
    <text evidence="1">The sequence shown here is derived from an EMBL/GenBank/DDBJ whole genome shotgun (WGS) entry which is preliminary data.</text>
</comment>
<gene>
    <name evidence="1" type="ORF">LIER_25864</name>
</gene>
<name>A0AAV3R8G0_LITER</name>
<sequence>MNGNCFVRNQDIWLDPMHLAVVALIDEWKSSEGDNSSSFIPTLICPEGRDETKKKNAKAIIFSIVNSLSSFDAYFTQRQNHAGKRDLLSLQKCIAAIRMLAYGVAVDACDEYVKIEKTTALECVCKFCEGIIAIFEKD</sequence>
<evidence type="ECO:0000313" key="2">
    <source>
        <dbReference type="Proteomes" id="UP001454036"/>
    </source>
</evidence>
<organism evidence="1 2">
    <name type="scientific">Lithospermum erythrorhizon</name>
    <name type="common">Purple gromwell</name>
    <name type="synonym">Lithospermum officinale var. erythrorhizon</name>
    <dbReference type="NCBI Taxonomy" id="34254"/>
    <lineage>
        <taxon>Eukaryota</taxon>
        <taxon>Viridiplantae</taxon>
        <taxon>Streptophyta</taxon>
        <taxon>Embryophyta</taxon>
        <taxon>Tracheophyta</taxon>
        <taxon>Spermatophyta</taxon>
        <taxon>Magnoliopsida</taxon>
        <taxon>eudicotyledons</taxon>
        <taxon>Gunneridae</taxon>
        <taxon>Pentapetalae</taxon>
        <taxon>asterids</taxon>
        <taxon>lamiids</taxon>
        <taxon>Boraginales</taxon>
        <taxon>Boraginaceae</taxon>
        <taxon>Boraginoideae</taxon>
        <taxon>Lithospermeae</taxon>
        <taxon>Lithospermum</taxon>
    </lineage>
</organism>